<proteinExistence type="predicted"/>
<comment type="caution">
    <text evidence="4">The sequence shown here is derived from an EMBL/GenBank/DDBJ whole genome shotgun (WGS) entry which is preliminary data.</text>
</comment>
<feature type="region of interest" description="Disordered" evidence="2">
    <location>
        <begin position="1"/>
        <end position="25"/>
    </location>
</feature>
<organism evidence="4 5">
    <name type="scientific">Heterodera schachtii</name>
    <name type="common">Sugarbeet cyst nematode worm</name>
    <name type="synonym">Tylenchus schachtii</name>
    <dbReference type="NCBI Taxonomy" id="97005"/>
    <lineage>
        <taxon>Eukaryota</taxon>
        <taxon>Metazoa</taxon>
        <taxon>Ecdysozoa</taxon>
        <taxon>Nematoda</taxon>
        <taxon>Chromadorea</taxon>
        <taxon>Rhabditida</taxon>
        <taxon>Tylenchina</taxon>
        <taxon>Tylenchomorpha</taxon>
        <taxon>Tylenchoidea</taxon>
        <taxon>Heteroderidae</taxon>
        <taxon>Heteroderinae</taxon>
        <taxon>Heterodera</taxon>
    </lineage>
</organism>
<dbReference type="SUPFAM" id="SSF49899">
    <property type="entry name" value="Concanavalin A-like lectins/glucanases"/>
    <property type="match status" value="2"/>
</dbReference>
<dbReference type="SMART" id="SM00449">
    <property type="entry name" value="SPRY"/>
    <property type="match status" value="1"/>
</dbReference>
<dbReference type="EMBL" id="JBICCN010000061">
    <property type="protein sequence ID" value="KAL3096641.1"/>
    <property type="molecule type" value="Genomic_DNA"/>
</dbReference>
<dbReference type="InterPro" id="IPR050618">
    <property type="entry name" value="Ubq-SigPath_Reg"/>
</dbReference>
<feature type="domain" description="B30.2/SPRY" evidence="3">
    <location>
        <begin position="474"/>
        <end position="638"/>
    </location>
</feature>
<accession>A0ABD2K187</accession>
<evidence type="ECO:0000313" key="4">
    <source>
        <dbReference type="EMBL" id="KAL3096641.1"/>
    </source>
</evidence>
<dbReference type="InterPro" id="IPR003877">
    <property type="entry name" value="SPRY_dom"/>
</dbReference>
<evidence type="ECO:0000256" key="1">
    <source>
        <dbReference type="SAM" id="Coils"/>
    </source>
</evidence>
<protein>
    <recommendedName>
        <fullName evidence="3">B30.2/SPRY domain-containing protein</fullName>
    </recommendedName>
</protein>
<feature type="domain" description="B30.2/SPRY" evidence="3">
    <location>
        <begin position="158"/>
        <end position="344"/>
    </location>
</feature>
<dbReference type="CDD" id="cd12885">
    <property type="entry name" value="SPRY_RanBP_like"/>
    <property type="match status" value="2"/>
</dbReference>
<dbReference type="AlphaFoldDB" id="A0ABD2K187"/>
<keyword evidence="5" id="KW-1185">Reference proteome</keyword>
<dbReference type="Pfam" id="PF00622">
    <property type="entry name" value="SPRY"/>
    <property type="match status" value="2"/>
</dbReference>
<name>A0ABD2K187_HETSC</name>
<evidence type="ECO:0000313" key="5">
    <source>
        <dbReference type="Proteomes" id="UP001620645"/>
    </source>
</evidence>
<dbReference type="InterPro" id="IPR044736">
    <property type="entry name" value="Gid1/RanBPM/SPLA_SPRY"/>
</dbReference>
<dbReference type="Gene3D" id="2.60.120.920">
    <property type="match status" value="3"/>
</dbReference>
<evidence type="ECO:0000256" key="2">
    <source>
        <dbReference type="SAM" id="MobiDB-lite"/>
    </source>
</evidence>
<gene>
    <name evidence="4" type="ORF">niasHS_006007</name>
</gene>
<keyword evidence="1" id="KW-0175">Coiled coil</keyword>
<dbReference type="InterPro" id="IPR043136">
    <property type="entry name" value="B30.2/SPRY_sf"/>
</dbReference>
<dbReference type="PANTHER" id="PTHR12864">
    <property type="entry name" value="RAN BINDING PROTEIN 9-RELATED"/>
    <property type="match status" value="1"/>
</dbReference>
<evidence type="ECO:0000259" key="3">
    <source>
        <dbReference type="PROSITE" id="PS50188"/>
    </source>
</evidence>
<sequence>MSFTPNSAANNGDFTSDQAVSTNLSRPEQLQVLRGLILELERTEQTMDSSNSTCVGEIEQNGFGEQIKQLQNDQQERISELEKQLQKQHENMAKSLDDQFSKFQNDFLERLIKMEEQHQEEKDKNGHILERISELTKQMEIISDQQKKQQQQIDQLSTAIQEKCAKIAATGNFDELLNAVDPAYRDEEFSIHHNSVGIPIRVTGNAYCSVFAKCSIPSCDSGIFYFEMEIINLKNCAIIGLATKAMPLDQRVGMLSDNYGCTTNGLFLMNGSFKNGKTKFSAGDIVGFGINLASGRIIFTKNGLPLDSTNWFVSPSAAGDPLFACVSLHNSGDKIIANFGPHFKFDLASVEIYSNQKQNFLDANACHNRIQITGAESLTAIYIERPGFNSVFAKYPISNCDSYIFYFETLIEKMGGDIIGFGVIMDTERIINTKNGQLIDSSDLFISSFSSIADHLFPCFTLNKIGDTIIANFGPNFKFDISRVECLSKQQKQNCWDSNDCHSDLEIIGDKLSTVNYKANGNAWRSIFTKYSSQTSNCDIIYFEIHVVNVKFHVLIGFAPKQQSSLCGTVRDCIGTFAYEGNGAFWINGAKINGNSTTKFTRGDIIGCGTHLETRQIIFTKNGQRLDQYHQLAYSFSN</sequence>
<reference evidence="4 5" key="1">
    <citation type="submission" date="2024-10" db="EMBL/GenBank/DDBJ databases">
        <authorList>
            <person name="Kim D."/>
        </authorList>
    </citation>
    <scope>NUCLEOTIDE SEQUENCE [LARGE SCALE GENOMIC DNA]</scope>
    <source>
        <strain evidence="4">Taebaek</strain>
    </source>
</reference>
<dbReference type="InterPro" id="IPR001870">
    <property type="entry name" value="B30.2/SPRY"/>
</dbReference>
<dbReference type="PROSITE" id="PS50188">
    <property type="entry name" value="B302_SPRY"/>
    <property type="match status" value="2"/>
</dbReference>
<dbReference type="InterPro" id="IPR013320">
    <property type="entry name" value="ConA-like_dom_sf"/>
</dbReference>
<dbReference type="Proteomes" id="UP001620645">
    <property type="component" value="Unassembled WGS sequence"/>
</dbReference>
<feature type="coiled-coil region" evidence="1">
    <location>
        <begin position="64"/>
        <end position="98"/>
    </location>
</feature>